<name>A0A5J9VEJ6_9POAL</name>
<dbReference type="Pfam" id="PF00112">
    <property type="entry name" value="Peptidase_C1"/>
    <property type="match status" value="1"/>
</dbReference>
<dbReference type="Gene3D" id="3.90.70.10">
    <property type="entry name" value="Cysteine proteinases"/>
    <property type="match status" value="1"/>
</dbReference>
<feature type="region of interest" description="Disordered" evidence="1">
    <location>
        <begin position="34"/>
        <end position="72"/>
    </location>
</feature>
<proteinExistence type="predicted"/>
<feature type="non-terminal residue" evidence="3">
    <location>
        <position position="1"/>
    </location>
</feature>
<reference evidence="3 4" key="1">
    <citation type="journal article" date="2019" name="Sci. Rep.">
        <title>A high-quality genome of Eragrostis curvula grass provides insights into Poaceae evolution and supports new strategies to enhance forage quality.</title>
        <authorList>
            <person name="Carballo J."/>
            <person name="Santos B.A.C.M."/>
            <person name="Zappacosta D."/>
            <person name="Garbus I."/>
            <person name="Selva J.P."/>
            <person name="Gallo C.A."/>
            <person name="Diaz A."/>
            <person name="Albertini E."/>
            <person name="Caccamo M."/>
            <person name="Echenique V."/>
        </authorList>
    </citation>
    <scope>NUCLEOTIDE SEQUENCE [LARGE SCALE GENOMIC DNA]</scope>
    <source>
        <strain evidence="4">cv. Victoria</strain>
        <tissue evidence="3">Leaf</tissue>
    </source>
</reference>
<dbReference type="InterPro" id="IPR038765">
    <property type="entry name" value="Papain-like_cys_pep_sf"/>
</dbReference>
<evidence type="ECO:0000259" key="2">
    <source>
        <dbReference type="Pfam" id="PF00112"/>
    </source>
</evidence>
<accession>A0A5J9VEJ6</accession>
<comment type="caution">
    <text evidence="3">The sequence shown here is derived from an EMBL/GenBank/DDBJ whole genome shotgun (WGS) entry which is preliminary data.</text>
</comment>
<dbReference type="AlphaFoldDB" id="A0A5J9VEJ6"/>
<gene>
    <name evidence="3" type="ORF">EJB05_16207</name>
</gene>
<dbReference type="GO" id="GO:0006508">
    <property type="term" value="P:proteolysis"/>
    <property type="evidence" value="ECO:0007669"/>
    <property type="project" value="InterPro"/>
</dbReference>
<keyword evidence="4" id="KW-1185">Reference proteome</keyword>
<evidence type="ECO:0000256" key="1">
    <source>
        <dbReference type="SAM" id="MobiDB-lite"/>
    </source>
</evidence>
<dbReference type="EMBL" id="RWGY01000009">
    <property type="protein sequence ID" value="TVU34375.1"/>
    <property type="molecule type" value="Genomic_DNA"/>
</dbReference>
<dbReference type="Gramene" id="TVU34375">
    <property type="protein sequence ID" value="TVU34375"/>
    <property type="gene ID" value="EJB05_16207"/>
</dbReference>
<dbReference type="InterPro" id="IPR000668">
    <property type="entry name" value="Peptidase_C1A_C"/>
</dbReference>
<evidence type="ECO:0000313" key="4">
    <source>
        <dbReference type="Proteomes" id="UP000324897"/>
    </source>
</evidence>
<sequence>TPPQHTCAATLPRLPPTSHAVTAHWALGAIRWEPASTGTSPARGGARSRGRAARLPLHGQRATRRRGEEPRTSCVRHSTSTEFIMGLDRYKPARARFTWQHRRVDQTSPRTSEKVLGDALDQRGLGGKCSFMGVCNCMQAHQRQKTHSPCPELSWQDLETKVARAQPAREYVQNGRGFARQGKGRVSTCFKVLQQEGVCYVGSQVTLKVDKFQNFDTRKADEVTNAVREYLQKGPMVGTFEVHGRDFDVYGQSEDEDEIFFASPNSSVKVWTHVVTITGFGVQGMFPFWEFQNTYGPKWRGAAHGFGLIYAVQLRWLYGFTLLL</sequence>
<organism evidence="3 4">
    <name type="scientific">Eragrostis curvula</name>
    <name type="common">weeping love grass</name>
    <dbReference type="NCBI Taxonomy" id="38414"/>
    <lineage>
        <taxon>Eukaryota</taxon>
        <taxon>Viridiplantae</taxon>
        <taxon>Streptophyta</taxon>
        <taxon>Embryophyta</taxon>
        <taxon>Tracheophyta</taxon>
        <taxon>Spermatophyta</taxon>
        <taxon>Magnoliopsida</taxon>
        <taxon>Liliopsida</taxon>
        <taxon>Poales</taxon>
        <taxon>Poaceae</taxon>
        <taxon>PACMAD clade</taxon>
        <taxon>Chloridoideae</taxon>
        <taxon>Eragrostideae</taxon>
        <taxon>Eragrostidinae</taxon>
        <taxon>Eragrostis</taxon>
    </lineage>
</organism>
<dbReference type="GO" id="GO:0008234">
    <property type="term" value="F:cysteine-type peptidase activity"/>
    <property type="evidence" value="ECO:0007669"/>
    <property type="project" value="InterPro"/>
</dbReference>
<protein>
    <recommendedName>
        <fullName evidence="2">Peptidase C1A papain C-terminal domain-containing protein</fullName>
    </recommendedName>
</protein>
<dbReference type="SUPFAM" id="SSF54001">
    <property type="entry name" value="Cysteine proteinases"/>
    <property type="match status" value="1"/>
</dbReference>
<feature type="domain" description="Peptidase C1A papain C-terminal" evidence="2">
    <location>
        <begin position="194"/>
        <end position="300"/>
    </location>
</feature>
<evidence type="ECO:0000313" key="3">
    <source>
        <dbReference type="EMBL" id="TVU34375.1"/>
    </source>
</evidence>
<dbReference type="Proteomes" id="UP000324897">
    <property type="component" value="Unassembled WGS sequence"/>
</dbReference>